<evidence type="ECO:0000313" key="1">
    <source>
        <dbReference type="EMBL" id="KAK9235329.1"/>
    </source>
</evidence>
<keyword evidence="2" id="KW-1185">Reference proteome</keyword>
<sequence length="414" mass="46842">MFPVVRKSNIIKTLVLYAAVLSVFVFISAKSAKVLTTSTRDKQLSGTVAGARTARPAETDGNLRTVDTPVPQPVIDNEIPVVNGKSLNLEFLIPLTSSHFNFCRSLYTALINDYPTPTLINWGKDSSDPRQSHLMKITGIDEYLHRMRLDQYALIMDGDDVWYQLPYRDFVSHFLELTEPMGYDIAVFGADKKCWPNEPLSPACANIPESTLPINSYGPWTDGRMPILNPSLVFTYNRPRWLNSGSAIGPVSILREIYHRANEAIQKVPADSVLADQKYIADVYGQRDLNMTVDHKSVLFQTMTFSDGDIMFVHNDIFQYPRKVPSGRRMLALNKVSATVPPVLHFNGPKKTMDTWWPQMWWSRERNNQDVIDKSRVVFETGGAYTVDGQFLSWNDLCGDANIHSPPPWKPENL</sequence>
<comment type="caution">
    <text evidence="1">The sequence shown here is derived from an EMBL/GenBank/DDBJ whole genome shotgun (WGS) entry which is preliminary data.</text>
</comment>
<organism evidence="1 2">
    <name type="scientific">Lipomyces kononenkoae</name>
    <name type="common">Yeast</name>
    <dbReference type="NCBI Taxonomy" id="34357"/>
    <lineage>
        <taxon>Eukaryota</taxon>
        <taxon>Fungi</taxon>
        <taxon>Dikarya</taxon>
        <taxon>Ascomycota</taxon>
        <taxon>Saccharomycotina</taxon>
        <taxon>Lipomycetes</taxon>
        <taxon>Lipomycetales</taxon>
        <taxon>Lipomycetaceae</taxon>
        <taxon>Lipomyces</taxon>
    </lineage>
</organism>
<protein>
    <submittedName>
        <fullName evidence="1">Uncharacterized protein</fullName>
    </submittedName>
</protein>
<accession>A0ACC3SV82</accession>
<name>A0ACC3SV82_LIPKO</name>
<evidence type="ECO:0000313" key="2">
    <source>
        <dbReference type="Proteomes" id="UP001433508"/>
    </source>
</evidence>
<dbReference type="Proteomes" id="UP001433508">
    <property type="component" value="Unassembled WGS sequence"/>
</dbReference>
<dbReference type="EMBL" id="MU971420">
    <property type="protein sequence ID" value="KAK9235329.1"/>
    <property type="molecule type" value="Genomic_DNA"/>
</dbReference>
<reference evidence="2" key="1">
    <citation type="journal article" date="2024" name="Front. Bioeng. Biotechnol.">
        <title>Genome-scale model development and genomic sequencing of the oleaginous clade Lipomyces.</title>
        <authorList>
            <person name="Czajka J.J."/>
            <person name="Han Y."/>
            <person name="Kim J."/>
            <person name="Mondo S.J."/>
            <person name="Hofstad B.A."/>
            <person name="Robles A."/>
            <person name="Haridas S."/>
            <person name="Riley R."/>
            <person name="LaButti K."/>
            <person name="Pangilinan J."/>
            <person name="Andreopoulos W."/>
            <person name="Lipzen A."/>
            <person name="Yan J."/>
            <person name="Wang M."/>
            <person name="Ng V."/>
            <person name="Grigoriev I.V."/>
            <person name="Spatafora J.W."/>
            <person name="Magnuson J.K."/>
            <person name="Baker S.E."/>
            <person name="Pomraning K.R."/>
        </authorList>
    </citation>
    <scope>NUCLEOTIDE SEQUENCE [LARGE SCALE GENOMIC DNA]</scope>
    <source>
        <strain evidence="2">CBS 7786</strain>
    </source>
</reference>
<proteinExistence type="predicted"/>
<gene>
    <name evidence="1" type="ORF">V1525DRAFT_272789</name>
</gene>